<evidence type="ECO:0000313" key="3">
    <source>
        <dbReference type="Proteomes" id="UP000799118"/>
    </source>
</evidence>
<gene>
    <name evidence="2" type="ORF">BT96DRAFT_923526</name>
</gene>
<evidence type="ECO:0000313" key="2">
    <source>
        <dbReference type="EMBL" id="KAE9394503.1"/>
    </source>
</evidence>
<dbReference type="EMBL" id="ML769549">
    <property type="protein sequence ID" value="KAE9394503.1"/>
    <property type="molecule type" value="Genomic_DNA"/>
</dbReference>
<name>A0A6A4H9X5_9AGAR</name>
<organism evidence="2 3">
    <name type="scientific">Gymnopus androsaceus JB14</name>
    <dbReference type="NCBI Taxonomy" id="1447944"/>
    <lineage>
        <taxon>Eukaryota</taxon>
        <taxon>Fungi</taxon>
        <taxon>Dikarya</taxon>
        <taxon>Basidiomycota</taxon>
        <taxon>Agaricomycotina</taxon>
        <taxon>Agaricomycetes</taxon>
        <taxon>Agaricomycetidae</taxon>
        <taxon>Agaricales</taxon>
        <taxon>Marasmiineae</taxon>
        <taxon>Omphalotaceae</taxon>
        <taxon>Gymnopus</taxon>
    </lineage>
</organism>
<evidence type="ECO:0000256" key="1">
    <source>
        <dbReference type="SAM" id="SignalP"/>
    </source>
</evidence>
<dbReference type="AlphaFoldDB" id="A0A6A4H9X5"/>
<proteinExistence type="predicted"/>
<accession>A0A6A4H9X5</accession>
<keyword evidence="1" id="KW-0732">Signal</keyword>
<keyword evidence="3" id="KW-1185">Reference proteome</keyword>
<feature type="chain" id="PRO_5025343070" evidence="1">
    <location>
        <begin position="22"/>
        <end position="92"/>
    </location>
</feature>
<dbReference type="Proteomes" id="UP000799118">
    <property type="component" value="Unassembled WGS sequence"/>
</dbReference>
<sequence>MAATMHIRFLFLILSSTYFRGSKLSSFARISTSIPELTKSVLPTIHTSSVLLFISASSYPIQLLDFQYNHFLKAKQAQLLQNLLISVCGAFS</sequence>
<reference evidence="2" key="1">
    <citation type="journal article" date="2019" name="Environ. Microbiol.">
        <title>Fungal ecological strategies reflected in gene transcription - a case study of two litter decomposers.</title>
        <authorList>
            <person name="Barbi F."/>
            <person name="Kohler A."/>
            <person name="Barry K."/>
            <person name="Baskaran P."/>
            <person name="Daum C."/>
            <person name="Fauchery L."/>
            <person name="Ihrmark K."/>
            <person name="Kuo A."/>
            <person name="LaButti K."/>
            <person name="Lipzen A."/>
            <person name="Morin E."/>
            <person name="Grigoriev I.V."/>
            <person name="Henrissat B."/>
            <person name="Lindahl B."/>
            <person name="Martin F."/>
        </authorList>
    </citation>
    <scope>NUCLEOTIDE SEQUENCE</scope>
    <source>
        <strain evidence="2">JB14</strain>
    </source>
</reference>
<protein>
    <submittedName>
        <fullName evidence="2">Uncharacterized protein</fullName>
    </submittedName>
</protein>
<feature type="signal peptide" evidence="1">
    <location>
        <begin position="1"/>
        <end position="21"/>
    </location>
</feature>